<reference evidence="3 4" key="1">
    <citation type="journal article" date="2016" name="Fungal Biol.">
        <title>The genome of Xylona heveae provides a window into fungal endophytism.</title>
        <authorList>
            <person name="Gazis R."/>
            <person name="Kuo A."/>
            <person name="Riley R."/>
            <person name="LaButti K."/>
            <person name="Lipzen A."/>
            <person name="Lin J."/>
            <person name="Amirebrahimi M."/>
            <person name="Hesse C.N."/>
            <person name="Spatafora J.W."/>
            <person name="Henrissat B."/>
            <person name="Hainaut M."/>
            <person name="Grigoriev I.V."/>
            <person name="Hibbett D.S."/>
        </authorList>
    </citation>
    <scope>NUCLEOTIDE SEQUENCE [LARGE SCALE GENOMIC DNA]</scope>
    <source>
        <strain evidence="3 4">TC161</strain>
    </source>
</reference>
<dbReference type="AlphaFoldDB" id="A0A165H741"/>
<protein>
    <submittedName>
        <fullName evidence="3">Uncharacterized protein</fullName>
    </submittedName>
</protein>
<feature type="compositionally biased region" description="Polar residues" evidence="1">
    <location>
        <begin position="1"/>
        <end position="11"/>
    </location>
</feature>
<keyword evidence="2" id="KW-1133">Transmembrane helix</keyword>
<organism evidence="3 4">
    <name type="scientific">Xylona heveae (strain CBS 132557 / TC161)</name>
    <dbReference type="NCBI Taxonomy" id="1328760"/>
    <lineage>
        <taxon>Eukaryota</taxon>
        <taxon>Fungi</taxon>
        <taxon>Dikarya</taxon>
        <taxon>Ascomycota</taxon>
        <taxon>Pezizomycotina</taxon>
        <taxon>Xylonomycetes</taxon>
        <taxon>Xylonales</taxon>
        <taxon>Xylonaceae</taxon>
        <taxon>Xylona</taxon>
    </lineage>
</organism>
<evidence type="ECO:0000256" key="2">
    <source>
        <dbReference type="SAM" id="Phobius"/>
    </source>
</evidence>
<dbReference type="EMBL" id="KV407458">
    <property type="protein sequence ID" value="KZF23078.1"/>
    <property type="molecule type" value="Genomic_DNA"/>
</dbReference>
<accession>A0A165H741</accession>
<dbReference type="InParanoid" id="A0A165H741"/>
<keyword evidence="2" id="KW-0812">Transmembrane</keyword>
<keyword evidence="2" id="KW-0472">Membrane</keyword>
<sequence>MSRGWTASGSVISGDKGALGADKKHPVNESVACCSGHDLGHKIRRMMILSRSGMAIWPMLFGRTLLFAFILIRSSVGCVFSYTVGEKPAEMMIIIMTRQRMTNSALF</sequence>
<feature type="region of interest" description="Disordered" evidence="1">
    <location>
        <begin position="1"/>
        <end position="25"/>
    </location>
</feature>
<evidence type="ECO:0000313" key="3">
    <source>
        <dbReference type="EMBL" id="KZF23078.1"/>
    </source>
</evidence>
<evidence type="ECO:0000313" key="4">
    <source>
        <dbReference type="Proteomes" id="UP000076632"/>
    </source>
</evidence>
<proteinExistence type="predicted"/>
<gene>
    <name evidence="3" type="ORF">L228DRAFT_142797</name>
</gene>
<keyword evidence="4" id="KW-1185">Reference proteome</keyword>
<dbReference type="RefSeq" id="XP_018188633.1">
    <property type="nucleotide sequence ID" value="XM_018329193.1"/>
</dbReference>
<dbReference type="Proteomes" id="UP000076632">
    <property type="component" value="Unassembled WGS sequence"/>
</dbReference>
<evidence type="ECO:0000256" key="1">
    <source>
        <dbReference type="SAM" id="MobiDB-lite"/>
    </source>
</evidence>
<name>A0A165H741_XYLHT</name>
<dbReference type="GeneID" id="28894330"/>
<feature type="transmembrane region" description="Helical" evidence="2">
    <location>
        <begin position="54"/>
        <end position="72"/>
    </location>
</feature>